<dbReference type="Pfam" id="PF12420">
    <property type="entry name" value="DUF3671"/>
    <property type="match status" value="1"/>
</dbReference>
<gene>
    <name evidence="2" type="ORF">PVP01_0002660</name>
</gene>
<dbReference type="EMBL" id="FLZR02000005">
    <property type="protein sequence ID" value="VUZ99551.1"/>
    <property type="molecule type" value="Genomic_DNA"/>
</dbReference>
<dbReference type="VEuPathDB" id="PlasmoDB:PVP01_0002660"/>
<reference evidence="2" key="1">
    <citation type="submission" date="2016-07" db="EMBL/GenBank/DDBJ databases">
        <authorList>
            <consortium name="Pathogen Informatics"/>
        </authorList>
    </citation>
    <scope>NUCLEOTIDE SEQUENCE</scope>
</reference>
<keyword evidence="1" id="KW-0472">Membrane</keyword>
<accession>A0A565A423</accession>
<organism evidence="2">
    <name type="scientific">Plasmodium vivax</name>
    <name type="common">malaria parasite P. vivax</name>
    <dbReference type="NCBI Taxonomy" id="5855"/>
    <lineage>
        <taxon>Eukaryota</taxon>
        <taxon>Sar</taxon>
        <taxon>Alveolata</taxon>
        <taxon>Apicomplexa</taxon>
        <taxon>Aconoidasida</taxon>
        <taxon>Haemosporida</taxon>
        <taxon>Plasmodiidae</taxon>
        <taxon>Plasmodium</taxon>
        <taxon>Plasmodium (Plasmodium)</taxon>
    </lineage>
</organism>
<feature type="transmembrane region" description="Helical" evidence="1">
    <location>
        <begin position="157"/>
        <end position="177"/>
    </location>
</feature>
<proteinExistence type="predicted"/>
<dbReference type="VEuPathDB" id="PlasmoDB:PVPAM_140081700"/>
<evidence type="ECO:0000313" key="2">
    <source>
        <dbReference type="EMBL" id="VUZ99551.1"/>
    </source>
</evidence>
<sequence>MIKSFKMIILKKNNMYNKLNLFFLTKIYTTGKPLKYGTNIDISLDIKTHRSLAKHEKGNELMNSRIIYQTHDNRENYKLSYGKKSRNTYEQLKRGRSNRIEAYLKCYNQRYAKKKGLKKWDCYCEKKVFDKIDKIVKYIEQKNINEKNITKVVFKKYGLPLILLSLIPLFGIIIPILTINNDHIVKKCGVQIISKGNKKYYRHRHDNCTLFPIGCVFLNNIIFSLSVFTIIFLIIYTIIKVAKYERIKAGY</sequence>
<evidence type="ECO:0008006" key="3">
    <source>
        <dbReference type="Google" id="ProtNLM"/>
    </source>
</evidence>
<dbReference type="InterPro" id="IPR022139">
    <property type="entry name" value="Fam-L/Fam-M-like_plasmodium"/>
</dbReference>
<evidence type="ECO:0000256" key="1">
    <source>
        <dbReference type="SAM" id="Phobius"/>
    </source>
</evidence>
<dbReference type="Proteomes" id="UP000220605">
    <property type="component" value="Unassembled WGS sequence"/>
</dbReference>
<keyword evidence="1" id="KW-0812">Transmembrane</keyword>
<feature type="transmembrane region" description="Helical" evidence="1">
    <location>
        <begin position="210"/>
        <end position="239"/>
    </location>
</feature>
<dbReference type="VEuPathDB" id="PlasmoDB:PVW1_070005800"/>
<protein>
    <recommendedName>
        <fullName evidence="3">Variable surface protein</fullName>
    </recommendedName>
</protein>
<keyword evidence="1" id="KW-1133">Transmembrane helix</keyword>
<dbReference type="AlphaFoldDB" id="A0A565A423"/>
<name>A0A565A423_PLAVI</name>